<evidence type="ECO:0000256" key="1">
    <source>
        <dbReference type="ARBA" id="ARBA00007825"/>
    </source>
</evidence>
<evidence type="ECO:0000256" key="3">
    <source>
        <dbReference type="ARBA" id="ARBA00023002"/>
    </source>
</evidence>
<dbReference type="Gene3D" id="2.60.130.10">
    <property type="entry name" value="Aromatic compound dioxygenase"/>
    <property type="match status" value="1"/>
</dbReference>
<dbReference type="PANTHER" id="PTHR33711:SF7">
    <property type="entry name" value="INTRADIOL RING-CLEAVAGE DIOXYGENASES DOMAIN-CONTAINING PROTEIN-RELATED"/>
    <property type="match status" value="1"/>
</dbReference>
<feature type="non-terminal residue" evidence="5">
    <location>
        <position position="1"/>
    </location>
</feature>
<accession>A0A4Q2UXP6</accession>
<dbReference type="InterPro" id="IPR015889">
    <property type="entry name" value="Intradiol_dOase_core"/>
</dbReference>
<dbReference type="Proteomes" id="UP000290540">
    <property type="component" value="Unassembled WGS sequence"/>
</dbReference>
<proteinExistence type="inferred from homology"/>
<organism evidence="5 6">
    <name type="scientific">Fusarium oxysporum f. sp. narcissi</name>
    <dbReference type="NCBI Taxonomy" id="451672"/>
    <lineage>
        <taxon>Eukaryota</taxon>
        <taxon>Fungi</taxon>
        <taxon>Dikarya</taxon>
        <taxon>Ascomycota</taxon>
        <taxon>Pezizomycotina</taxon>
        <taxon>Sordariomycetes</taxon>
        <taxon>Hypocreomycetidae</taxon>
        <taxon>Hypocreales</taxon>
        <taxon>Nectriaceae</taxon>
        <taxon>Fusarium</taxon>
        <taxon>Fusarium oxysporum species complex</taxon>
    </lineage>
</organism>
<dbReference type="PANTHER" id="PTHR33711">
    <property type="entry name" value="DIOXYGENASE, PUTATIVE (AFU_ORTHOLOGUE AFUA_2G02910)-RELATED"/>
    <property type="match status" value="1"/>
</dbReference>
<sequence length="186" mass="20724">NLQGEPIPGVIIDVWETDSTGHYDTQYEDRTGPAGRALLETDVNGLFWFTGIVPVPYPIPGDGPVGELLKLLKRHNMRPGHVHFKFEKEGYDPLITALYLRGDPYENSDAVFGVKAPLVVGLDQVDDAMATKYNVSNGTKLLTYDFVLATHQETNKLRENKSEEAVEKLGRYVKVVQGLPVKVEDK</sequence>
<evidence type="ECO:0000313" key="5">
    <source>
        <dbReference type="EMBL" id="RYC78430.1"/>
    </source>
</evidence>
<evidence type="ECO:0000259" key="4">
    <source>
        <dbReference type="Pfam" id="PF00775"/>
    </source>
</evidence>
<dbReference type="AlphaFoldDB" id="A0A4Q2UXP6"/>
<comment type="caution">
    <text evidence="5">The sequence shown here is derived from an EMBL/GenBank/DDBJ whole genome shotgun (WGS) entry which is preliminary data.</text>
</comment>
<comment type="similarity">
    <text evidence="1">Belongs to the intradiol ring-cleavage dioxygenase family.</text>
</comment>
<dbReference type="InterPro" id="IPR000627">
    <property type="entry name" value="Intradiol_dOase_C"/>
</dbReference>
<dbReference type="Pfam" id="PF00775">
    <property type="entry name" value="Dioxygenase_C"/>
    <property type="match status" value="1"/>
</dbReference>
<name>A0A4Q2UXP6_FUSOX</name>
<keyword evidence="2" id="KW-0223">Dioxygenase</keyword>
<feature type="domain" description="Intradiol ring-cleavage dioxygenases" evidence="4">
    <location>
        <begin position="2"/>
        <end position="148"/>
    </location>
</feature>
<evidence type="ECO:0000256" key="2">
    <source>
        <dbReference type="ARBA" id="ARBA00022964"/>
    </source>
</evidence>
<dbReference type="GO" id="GO:0016702">
    <property type="term" value="F:oxidoreductase activity, acting on single donors with incorporation of molecular oxygen, incorporation of two atoms of oxygen"/>
    <property type="evidence" value="ECO:0007669"/>
    <property type="project" value="InterPro"/>
</dbReference>
<dbReference type="InterPro" id="IPR050770">
    <property type="entry name" value="Intradiol_RC_Dioxygenase"/>
</dbReference>
<protein>
    <recommendedName>
        <fullName evidence="4">Intradiol ring-cleavage dioxygenases domain-containing protein</fullName>
    </recommendedName>
</protein>
<dbReference type="SUPFAM" id="SSF49482">
    <property type="entry name" value="Aromatic compound dioxygenase"/>
    <property type="match status" value="1"/>
</dbReference>
<keyword evidence="3" id="KW-0560">Oxidoreductase</keyword>
<dbReference type="EMBL" id="MQTW01001147">
    <property type="protein sequence ID" value="RYC78430.1"/>
    <property type="molecule type" value="Genomic_DNA"/>
</dbReference>
<dbReference type="GO" id="GO:0008199">
    <property type="term" value="F:ferric iron binding"/>
    <property type="evidence" value="ECO:0007669"/>
    <property type="project" value="InterPro"/>
</dbReference>
<gene>
    <name evidence="5" type="ORF">BFJ63_vAg18696</name>
</gene>
<reference evidence="5 6" key="1">
    <citation type="submission" date="2016-12" db="EMBL/GenBank/DDBJ databases">
        <title>Draft genome sequence of Fusarium oxysporum causing rot on Narcissus.</title>
        <authorList>
            <person name="Armitage A.D."/>
            <person name="Taylor A."/>
            <person name="Clarkson J.P."/>
            <person name="Harrison R.J."/>
            <person name="Jackson A.C."/>
        </authorList>
    </citation>
    <scope>NUCLEOTIDE SEQUENCE [LARGE SCALE GENOMIC DNA]</scope>
    <source>
        <strain evidence="5 6">N139</strain>
    </source>
</reference>
<evidence type="ECO:0000313" key="6">
    <source>
        <dbReference type="Proteomes" id="UP000290540"/>
    </source>
</evidence>